<protein>
    <submittedName>
        <fullName evidence="3">Uncharacterized protein</fullName>
    </submittedName>
</protein>
<reference evidence="3 4" key="1">
    <citation type="submission" date="2016-09" db="EMBL/GenBank/DDBJ databases">
        <title>Extensive genetic diversity and differential bi-allelic expression allows diatom success in the polar Southern Ocean.</title>
        <authorList>
            <consortium name="DOE Joint Genome Institute"/>
            <person name="Mock T."/>
            <person name="Otillar R.P."/>
            <person name="Strauss J."/>
            <person name="Dupont C."/>
            <person name="Frickenhaus S."/>
            <person name="Maumus F."/>
            <person name="Mcmullan M."/>
            <person name="Sanges R."/>
            <person name="Schmutz J."/>
            <person name="Toseland A."/>
            <person name="Valas R."/>
            <person name="Veluchamy A."/>
            <person name="Ward B.J."/>
            <person name="Allen A."/>
            <person name="Barry K."/>
            <person name="Falciatore A."/>
            <person name="Ferrante M."/>
            <person name="Fortunato A.E."/>
            <person name="Gloeckner G."/>
            <person name="Gruber A."/>
            <person name="Hipkin R."/>
            <person name="Janech M."/>
            <person name="Kroth P."/>
            <person name="Leese F."/>
            <person name="Lindquist E."/>
            <person name="Lyon B.R."/>
            <person name="Martin J."/>
            <person name="Mayer C."/>
            <person name="Parker M."/>
            <person name="Quesneville H."/>
            <person name="Raymond J."/>
            <person name="Uhlig C."/>
            <person name="Valentin K.U."/>
            <person name="Worden A.Z."/>
            <person name="Armbrust E.V."/>
            <person name="Bowler C."/>
            <person name="Green B."/>
            <person name="Moulton V."/>
            <person name="Van Oosterhout C."/>
            <person name="Grigoriev I."/>
        </authorList>
    </citation>
    <scope>NUCLEOTIDE SEQUENCE [LARGE SCALE GENOMIC DNA]</scope>
    <source>
        <strain evidence="3 4">CCMP1102</strain>
    </source>
</reference>
<feature type="compositionally biased region" description="Low complexity" evidence="1">
    <location>
        <begin position="281"/>
        <end position="294"/>
    </location>
</feature>
<sequence>MFSWLVAPPLLLLLLPHAAKGNTLQDCIYCLTKELPKTVQCGFDTPACDLTTCGIGTEAEVDFEACGCTDCVNPIIQCFDNCLPPCLDTVVDPFVECMATPECYGSCLAKEESEAEEVVFPPLEKPDACTIVELFNDPVPCLFPIFPTCDAVQIEIVDLACDAINCCPVCHAEMVNIFDCFYNWASGYACTFTCPAKKSNVRHERDLLWEAALKQEENRRKIESTLDPDFVDECRQLISRDLLEQPENVVGAYMDCIVSNTLAMVTAEANKPKETAVPTMSSDAPSSAPSSADALPQGSSIGIISTTAWMLLVFG</sequence>
<organism evidence="3 4">
    <name type="scientific">Fragilariopsis cylindrus CCMP1102</name>
    <dbReference type="NCBI Taxonomy" id="635003"/>
    <lineage>
        <taxon>Eukaryota</taxon>
        <taxon>Sar</taxon>
        <taxon>Stramenopiles</taxon>
        <taxon>Ochrophyta</taxon>
        <taxon>Bacillariophyta</taxon>
        <taxon>Bacillariophyceae</taxon>
        <taxon>Bacillariophycidae</taxon>
        <taxon>Bacillariales</taxon>
        <taxon>Bacillariaceae</taxon>
        <taxon>Fragilariopsis</taxon>
    </lineage>
</organism>
<keyword evidence="4" id="KW-1185">Reference proteome</keyword>
<evidence type="ECO:0000313" key="4">
    <source>
        <dbReference type="Proteomes" id="UP000095751"/>
    </source>
</evidence>
<dbReference type="KEGG" id="fcy:FRACYDRAFT_247726"/>
<dbReference type="AlphaFoldDB" id="A0A1E7EW43"/>
<keyword evidence="2" id="KW-0732">Signal</keyword>
<evidence type="ECO:0000313" key="3">
    <source>
        <dbReference type="EMBL" id="OEU10112.1"/>
    </source>
</evidence>
<accession>A0A1E7EW43</accession>
<feature type="signal peptide" evidence="2">
    <location>
        <begin position="1"/>
        <end position="21"/>
    </location>
</feature>
<dbReference type="InParanoid" id="A0A1E7EW43"/>
<evidence type="ECO:0000256" key="2">
    <source>
        <dbReference type="SAM" id="SignalP"/>
    </source>
</evidence>
<gene>
    <name evidence="3" type="ORF">FRACYDRAFT_247726</name>
</gene>
<feature type="region of interest" description="Disordered" evidence="1">
    <location>
        <begin position="274"/>
        <end position="295"/>
    </location>
</feature>
<dbReference type="Proteomes" id="UP000095751">
    <property type="component" value="Unassembled WGS sequence"/>
</dbReference>
<name>A0A1E7EW43_9STRA</name>
<proteinExistence type="predicted"/>
<evidence type="ECO:0000256" key="1">
    <source>
        <dbReference type="SAM" id="MobiDB-lite"/>
    </source>
</evidence>
<feature type="chain" id="PRO_5009192323" evidence="2">
    <location>
        <begin position="22"/>
        <end position="315"/>
    </location>
</feature>
<dbReference type="EMBL" id="KV784373">
    <property type="protein sequence ID" value="OEU10112.1"/>
    <property type="molecule type" value="Genomic_DNA"/>
</dbReference>